<name>A0ABQ6ISM8_9MICO</name>
<proteinExistence type="predicted"/>
<reference evidence="3" key="1">
    <citation type="journal article" date="2019" name="Int. J. Syst. Evol. Microbiol.">
        <title>The Global Catalogue of Microorganisms (GCM) 10K type strain sequencing project: providing services to taxonomists for standard genome sequencing and annotation.</title>
        <authorList>
            <consortium name="The Broad Institute Genomics Platform"/>
            <consortium name="The Broad Institute Genome Sequencing Center for Infectious Disease"/>
            <person name="Wu L."/>
            <person name="Ma J."/>
        </authorList>
    </citation>
    <scope>NUCLEOTIDE SEQUENCE [LARGE SCALE GENOMIC DNA]</scope>
    <source>
        <strain evidence="3">NBRC 113072</strain>
    </source>
</reference>
<evidence type="ECO:0000313" key="2">
    <source>
        <dbReference type="EMBL" id="GMA40915.1"/>
    </source>
</evidence>
<dbReference type="Proteomes" id="UP001157126">
    <property type="component" value="Unassembled WGS sequence"/>
</dbReference>
<comment type="caution">
    <text evidence="2">The sequence shown here is derived from an EMBL/GenBank/DDBJ whole genome shotgun (WGS) entry which is preliminary data.</text>
</comment>
<organism evidence="2 3">
    <name type="scientific">Mobilicoccus caccae</name>
    <dbReference type="NCBI Taxonomy" id="1859295"/>
    <lineage>
        <taxon>Bacteria</taxon>
        <taxon>Bacillati</taxon>
        <taxon>Actinomycetota</taxon>
        <taxon>Actinomycetes</taxon>
        <taxon>Micrococcales</taxon>
        <taxon>Dermatophilaceae</taxon>
        <taxon>Mobilicoccus</taxon>
    </lineage>
</organism>
<feature type="compositionally biased region" description="Basic and acidic residues" evidence="1">
    <location>
        <begin position="72"/>
        <end position="82"/>
    </location>
</feature>
<feature type="region of interest" description="Disordered" evidence="1">
    <location>
        <begin position="50"/>
        <end position="82"/>
    </location>
</feature>
<accession>A0ABQ6ISM8</accession>
<gene>
    <name evidence="2" type="ORF">GCM10025883_29600</name>
</gene>
<evidence type="ECO:0000313" key="3">
    <source>
        <dbReference type="Proteomes" id="UP001157126"/>
    </source>
</evidence>
<keyword evidence="3" id="KW-1185">Reference proteome</keyword>
<sequence>MDETQRQYKLKADYARVSWQGVTYGRRQYKVSDGGRIWYFVVTPDPQGKCAGSSGWSGVRQGIPRRPTHQRRQADRGRAALG</sequence>
<dbReference type="EMBL" id="BSUO01000001">
    <property type="protein sequence ID" value="GMA40915.1"/>
    <property type="molecule type" value="Genomic_DNA"/>
</dbReference>
<evidence type="ECO:0000256" key="1">
    <source>
        <dbReference type="SAM" id="MobiDB-lite"/>
    </source>
</evidence>
<protein>
    <submittedName>
        <fullName evidence="2">Uncharacterized protein</fullName>
    </submittedName>
</protein>